<evidence type="ECO:0000313" key="1">
    <source>
        <dbReference type="EMBL" id="KAG8183180.1"/>
    </source>
</evidence>
<proteinExistence type="predicted"/>
<evidence type="ECO:0000313" key="2">
    <source>
        <dbReference type="Proteomes" id="UP000827092"/>
    </source>
</evidence>
<organism evidence="1 2">
    <name type="scientific">Oedothorax gibbosus</name>
    <dbReference type="NCBI Taxonomy" id="931172"/>
    <lineage>
        <taxon>Eukaryota</taxon>
        <taxon>Metazoa</taxon>
        <taxon>Ecdysozoa</taxon>
        <taxon>Arthropoda</taxon>
        <taxon>Chelicerata</taxon>
        <taxon>Arachnida</taxon>
        <taxon>Araneae</taxon>
        <taxon>Araneomorphae</taxon>
        <taxon>Entelegynae</taxon>
        <taxon>Araneoidea</taxon>
        <taxon>Linyphiidae</taxon>
        <taxon>Erigoninae</taxon>
        <taxon>Oedothorax</taxon>
    </lineage>
</organism>
<accession>A0AAV6UFH0</accession>
<gene>
    <name evidence="1" type="ORF">JTE90_016968</name>
</gene>
<comment type="caution">
    <text evidence="1">The sequence shown here is derived from an EMBL/GenBank/DDBJ whole genome shotgun (WGS) entry which is preliminary data.</text>
</comment>
<dbReference type="Proteomes" id="UP000827092">
    <property type="component" value="Unassembled WGS sequence"/>
</dbReference>
<keyword evidence="2" id="KW-1185">Reference proteome</keyword>
<name>A0AAV6UFH0_9ARAC</name>
<sequence length="141" mass="16478">MNHKLYQLVQISSTHPKNHLSSGCVHPIPGRTRASDVWPATHLEDTRVSTLLGQSYGPMIDLRPSRVLFGCLGDHIKRRKRVFWFFKEGMQKPILTSPLYVRRSTRCVQARVNPDTRQNYRSGRNNRLQRVWTRSTPIREK</sequence>
<dbReference type="EMBL" id="JAFNEN010000428">
    <property type="protein sequence ID" value="KAG8183180.1"/>
    <property type="molecule type" value="Genomic_DNA"/>
</dbReference>
<protein>
    <submittedName>
        <fullName evidence="1">Uncharacterized protein</fullName>
    </submittedName>
</protein>
<dbReference type="AlphaFoldDB" id="A0AAV6UFH0"/>
<reference evidence="1 2" key="1">
    <citation type="journal article" date="2022" name="Nat. Ecol. Evol.">
        <title>A masculinizing supergene underlies an exaggerated male reproductive morph in a spider.</title>
        <authorList>
            <person name="Hendrickx F."/>
            <person name="De Corte Z."/>
            <person name="Sonet G."/>
            <person name="Van Belleghem S.M."/>
            <person name="Kostlbacher S."/>
            <person name="Vangestel C."/>
        </authorList>
    </citation>
    <scope>NUCLEOTIDE SEQUENCE [LARGE SCALE GENOMIC DNA]</scope>
    <source>
        <strain evidence="1">W744_W776</strain>
    </source>
</reference>